<organism evidence="1 2">
    <name type="scientific">Naganishia adeliensis</name>
    <dbReference type="NCBI Taxonomy" id="92952"/>
    <lineage>
        <taxon>Eukaryota</taxon>
        <taxon>Fungi</taxon>
        <taxon>Dikarya</taxon>
        <taxon>Basidiomycota</taxon>
        <taxon>Agaricomycotina</taxon>
        <taxon>Tremellomycetes</taxon>
        <taxon>Filobasidiales</taxon>
        <taxon>Filobasidiaceae</taxon>
        <taxon>Naganishia</taxon>
    </lineage>
</organism>
<accession>A0ACC2WTQ5</accession>
<keyword evidence="2" id="KW-1185">Reference proteome</keyword>
<protein>
    <submittedName>
        <fullName evidence="1">Uncharacterized protein</fullName>
    </submittedName>
</protein>
<dbReference type="Proteomes" id="UP001230649">
    <property type="component" value="Unassembled WGS sequence"/>
</dbReference>
<name>A0ACC2WTQ5_9TREE</name>
<sequence length="437" mass="47956">MNDPSPHSARHPNNRQDTTEYEETVPLASASEISRTMSRDSGSKIHGVGEHPRRVYWSFWLLGAVILLSWNAATAVTAFPLLPAVFPILPAIPYFFALTGLTLVFSYATSYLQSSVLAVAALWGPKEMLAVMSGQGGIAVLISAVQVYIAAMGVFTSDDSEPKDPSDGSPTTAELAAGMGLWMAAIVPTAICILTTRRLFPRDASSGHHRPNLSFEQTPDDGEFYDTERRFSAEEDEDSRRGSTNGFNRSWAIMKRNKVINFSVAYVFIVTLAVFPSITTSIISVRQPPPKYLEPGLFIPLHFLMFNVSDYLGRTYLPTIPWLFLQEAKHVMFASLARTLFIPIFIMCNTVFISTSVTRHIPFINSDVLYFAILFLFGATNGWISSLSMIIASSPSLNPAIEEDEKDVAGSLAGFCLTGGLVLGSLASFIIGWIVKR</sequence>
<proteinExistence type="predicted"/>
<evidence type="ECO:0000313" key="2">
    <source>
        <dbReference type="Proteomes" id="UP001230649"/>
    </source>
</evidence>
<evidence type="ECO:0000313" key="1">
    <source>
        <dbReference type="EMBL" id="KAJ9114883.1"/>
    </source>
</evidence>
<reference evidence="1" key="1">
    <citation type="submission" date="2023-04" db="EMBL/GenBank/DDBJ databases">
        <title>Draft Genome sequencing of Naganishia species isolated from polar environments using Oxford Nanopore Technology.</title>
        <authorList>
            <person name="Leo P."/>
            <person name="Venkateswaran K."/>
        </authorList>
    </citation>
    <scope>NUCLEOTIDE SEQUENCE</scope>
    <source>
        <strain evidence="1">MNA-CCFEE 5262</strain>
    </source>
</reference>
<dbReference type="EMBL" id="JASBWS010000007">
    <property type="protein sequence ID" value="KAJ9114883.1"/>
    <property type="molecule type" value="Genomic_DNA"/>
</dbReference>
<gene>
    <name evidence="1" type="ORF">QFC20_001255</name>
</gene>
<comment type="caution">
    <text evidence="1">The sequence shown here is derived from an EMBL/GenBank/DDBJ whole genome shotgun (WGS) entry which is preliminary data.</text>
</comment>